<dbReference type="RefSeq" id="WP_114132018.1">
    <property type="nucleotide sequence ID" value="NZ_CP068436.1"/>
</dbReference>
<sequence>MAYFTTGAADVLPSGLFEVAGHRILRGTIFGFAVEEKACPTPLNAAFHYLEVKQFDDIAWSWRSEKTVPESIPRQLLSAEWSCF</sequence>
<gene>
    <name evidence="1" type="ORF">DDK22_11205</name>
</gene>
<accession>A0A367PKM5</accession>
<reference evidence="1 2" key="1">
    <citation type="submission" date="2018-04" db="EMBL/GenBank/DDBJ databases">
        <title>Cupriavidus necator CR12 genome sequencing and assembly.</title>
        <authorList>
            <person name="Ben Fekih I."/>
            <person name="Mazhar H.S."/>
            <person name="Bello S.K."/>
            <person name="Rensing C."/>
        </authorList>
    </citation>
    <scope>NUCLEOTIDE SEQUENCE [LARGE SCALE GENOMIC DNA]</scope>
    <source>
        <strain evidence="1 2">CR12</strain>
    </source>
</reference>
<organism evidence="1 2">
    <name type="scientific">Cupriavidus necator</name>
    <name type="common">Alcaligenes eutrophus</name>
    <name type="synonym">Ralstonia eutropha</name>
    <dbReference type="NCBI Taxonomy" id="106590"/>
    <lineage>
        <taxon>Bacteria</taxon>
        <taxon>Pseudomonadati</taxon>
        <taxon>Pseudomonadota</taxon>
        <taxon>Betaproteobacteria</taxon>
        <taxon>Burkholderiales</taxon>
        <taxon>Burkholderiaceae</taxon>
        <taxon>Cupriavidus</taxon>
    </lineage>
</organism>
<proteinExistence type="predicted"/>
<dbReference type="EMBL" id="QDHA01000024">
    <property type="protein sequence ID" value="RCJ08462.1"/>
    <property type="molecule type" value="Genomic_DNA"/>
</dbReference>
<evidence type="ECO:0000313" key="1">
    <source>
        <dbReference type="EMBL" id="RCJ08462.1"/>
    </source>
</evidence>
<comment type="caution">
    <text evidence="1">The sequence shown here is derived from an EMBL/GenBank/DDBJ whole genome shotgun (WGS) entry which is preliminary data.</text>
</comment>
<dbReference type="AlphaFoldDB" id="A0A367PKM5"/>
<dbReference type="Proteomes" id="UP000253501">
    <property type="component" value="Unassembled WGS sequence"/>
</dbReference>
<protein>
    <submittedName>
        <fullName evidence="1">Uncharacterized protein</fullName>
    </submittedName>
</protein>
<evidence type="ECO:0000313" key="2">
    <source>
        <dbReference type="Proteomes" id="UP000253501"/>
    </source>
</evidence>
<name>A0A367PKM5_CUPNE</name>